<feature type="compositionally biased region" description="Low complexity" evidence="1">
    <location>
        <begin position="288"/>
        <end position="308"/>
    </location>
</feature>
<feature type="compositionally biased region" description="Acidic residues" evidence="1">
    <location>
        <begin position="198"/>
        <end position="217"/>
    </location>
</feature>
<dbReference type="OrthoDB" id="4849225at2759"/>
<evidence type="ECO:0000313" key="3">
    <source>
        <dbReference type="Proteomes" id="UP000015530"/>
    </source>
</evidence>
<feature type="region of interest" description="Disordered" evidence="1">
    <location>
        <begin position="81"/>
        <end position="111"/>
    </location>
</feature>
<reference evidence="3" key="1">
    <citation type="journal article" date="2013" name="Mol. Plant Microbe Interact.">
        <title>Global aspects of pacC regulation of pathogenicity genes in Colletotrichum gloeosporioides as revealed by transcriptome analysis.</title>
        <authorList>
            <person name="Alkan N."/>
            <person name="Meng X."/>
            <person name="Friedlander G."/>
            <person name="Reuveni E."/>
            <person name="Sukno S."/>
            <person name="Sherman A."/>
            <person name="Thon M."/>
            <person name="Fluhr R."/>
            <person name="Prusky D."/>
        </authorList>
    </citation>
    <scope>NUCLEOTIDE SEQUENCE [LARGE SCALE GENOMIC DNA]</scope>
    <source>
        <strain evidence="3">Cg-14</strain>
    </source>
</reference>
<accession>T0L796</accession>
<dbReference type="EMBL" id="AMYD01002968">
    <property type="protein sequence ID" value="EQB47441.1"/>
    <property type="molecule type" value="Genomic_DNA"/>
</dbReference>
<feature type="compositionally biased region" description="Polar residues" evidence="1">
    <location>
        <begin position="90"/>
        <end position="103"/>
    </location>
</feature>
<feature type="region of interest" description="Disordered" evidence="1">
    <location>
        <begin position="285"/>
        <end position="323"/>
    </location>
</feature>
<feature type="region of interest" description="Disordered" evidence="1">
    <location>
        <begin position="127"/>
        <end position="217"/>
    </location>
</feature>
<dbReference type="STRING" id="1237896.T0L796"/>
<sequence>MDPPARPPRSALLAALRNNGTTEELRGIGYDVDLQGNWLADSLIFTADRLEGSLDNLPLGPRQILERHAAAFMSNAPARPSYVPARSISRPPSLNRPSTTSTWGRPYPDPHLLPRPGTDAWYEYKFGRTARPPPAPPPAPIPSFMTTMPFADSSPAPTAAVPRAGLPASLIMSPESADPSSFVSVGEEYRDDNKDDREDTDDEDADAEDKDEDEDDEYAHVLPLVSEADDCALFRSNLSTMPVAHGAAPAPAPATAGSYPTPAPVSALTVSGPAAVAGFPALPPPATSAPAPASAAAPAPAPAAAGYPAIPPPPELPPPSPAGFQLHSARGRYFLTGPDWTGGVPNPPALNFRGIRSLDGEPNENGACRFCACSKWLWFPAFFQRANDPQGLMHTCTRCVCRDKTSNQKDVGQQEWVKQRNQWLVVNRPIMFWLTRTGV</sequence>
<dbReference type="HOGENOM" id="CLU_624040_0_0_1"/>
<dbReference type="Proteomes" id="UP000015530">
    <property type="component" value="Unassembled WGS sequence"/>
</dbReference>
<name>T0L796_COLGC</name>
<proteinExistence type="predicted"/>
<evidence type="ECO:0000256" key="1">
    <source>
        <dbReference type="SAM" id="MobiDB-lite"/>
    </source>
</evidence>
<evidence type="ECO:0000313" key="2">
    <source>
        <dbReference type="EMBL" id="EQB47441.1"/>
    </source>
</evidence>
<feature type="compositionally biased region" description="Pro residues" evidence="1">
    <location>
        <begin position="309"/>
        <end position="321"/>
    </location>
</feature>
<dbReference type="AlphaFoldDB" id="T0L796"/>
<organism evidence="2 3">
    <name type="scientific">Colletotrichum gloeosporioides (strain Cg-14)</name>
    <name type="common">Anthracnose fungus</name>
    <name type="synonym">Glomerella cingulata</name>
    <dbReference type="NCBI Taxonomy" id="1237896"/>
    <lineage>
        <taxon>Eukaryota</taxon>
        <taxon>Fungi</taxon>
        <taxon>Dikarya</taxon>
        <taxon>Ascomycota</taxon>
        <taxon>Pezizomycotina</taxon>
        <taxon>Sordariomycetes</taxon>
        <taxon>Hypocreomycetidae</taxon>
        <taxon>Glomerellales</taxon>
        <taxon>Glomerellaceae</taxon>
        <taxon>Colletotrichum</taxon>
        <taxon>Colletotrichum gloeosporioides species complex</taxon>
    </lineage>
</organism>
<protein>
    <submittedName>
        <fullName evidence="2">Uncharacterized protein</fullName>
    </submittedName>
</protein>
<comment type="caution">
    <text evidence="2">The sequence shown here is derived from an EMBL/GenBank/DDBJ whole genome shotgun (WGS) entry which is preliminary data.</text>
</comment>
<dbReference type="OMA" id="FFQRAND"/>
<gene>
    <name evidence="2" type="ORF">CGLO_13414</name>
</gene>
<feature type="compositionally biased region" description="Basic and acidic residues" evidence="1">
    <location>
        <begin position="187"/>
        <end position="197"/>
    </location>
</feature>
<feature type="compositionally biased region" description="Pro residues" evidence="1">
    <location>
        <begin position="131"/>
        <end position="141"/>
    </location>
</feature>